<dbReference type="PANTHER" id="PTHR43333">
    <property type="entry name" value="2-HACID_DH_C DOMAIN-CONTAINING PROTEIN"/>
    <property type="match status" value="1"/>
</dbReference>
<organism evidence="4 5">
    <name type="scientific">Planctomicrobium piriforme</name>
    <dbReference type="NCBI Taxonomy" id="1576369"/>
    <lineage>
        <taxon>Bacteria</taxon>
        <taxon>Pseudomonadati</taxon>
        <taxon>Planctomycetota</taxon>
        <taxon>Planctomycetia</taxon>
        <taxon>Planctomycetales</taxon>
        <taxon>Planctomycetaceae</taxon>
        <taxon>Planctomicrobium</taxon>
    </lineage>
</organism>
<evidence type="ECO:0000256" key="1">
    <source>
        <dbReference type="ARBA" id="ARBA00023002"/>
    </source>
</evidence>
<dbReference type="PANTHER" id="PTHR43333:SF1">
    <property type="entry name" value="D-ISOMER SPECIFIC 2-HYDROXYACID DEHYDROGENASE NAD-BINDING DOMAIN-CONTAINING PROTEIN"/>
    <property type="match status" value="1"/>
</dbReference>
<dbReference type="InterPro" id="IPR036291">
    <property type="entry name" value="NAD(P)-bd_dom_sf"/>
</dbReference>
<dbReference type="CDD" id="cd05300">
    <property type="entry name" value="2-Hacid_dh_1"/>
    <property type="match status" value="1"/>
</dbReference>
<dbReference type="Proteomes" id="UP000199518">
    <property type="component" value="Unassembled WGS sequence"/>
</dbReference>
<keyword evidence="1" id="KW-0560">Oxidoreductase</keyword>
<gene>
    <name evidence="4" type="ORF">SAMN05421753_115114</name>
</gene>
<evidence type="ECO:0000313" key="4">
    <source>
        <dbReference type="EMBL" id="SFJ09231.1"/>
    </source>
</evidence>
<accession>A0A1I3NIY0</accession>
<name>A0A1I3NIY0_9PLAN</name>
<reference evidence="5" key="1">
    <citation type="submission" date="2016-10" db="EMBL/GenBank/DDBJ databases">
        <authorList>
            <person name="Varghese N."/>
            <person name="Submissions S."/>
        </authorList>
    </citation>
    <scope>NUCLEOTIDE SEQUENCE [LARGE SCALE GENOMIC DNA]</scope>
    <source>
        <strain evidence="5">DSM 26348</strain>
    </source>
</reference>
<dbReference type="RefSeq" id="WP_092053490.1">
    <property type="nucleotide sequence ID" value="NZ_FOQD01000015.1"/>
</dbReference>
<sequence length="333" mass="36862">MKFILHPSLDEHRLARLREAVPEHVVINCETAEQSISEIADADAFYGKLTPDLLAAANRLRWVQSPTASLEHYLFPSLIEHPCTLTNMRGIFSDVIAEHVLAYLLCITRQLHTYIRQQTENSWKPVGGEAERTSFATGPGVETAIDRCHHTLAGTTLGLVGVGAIGSEICRKAAALGMHVLGIDPVAQTVPGILEEVWPLDCLPDLLQQSDYVCIAAPHTPQTEKLFRSEQFRQMKPTAWLINIGRGAIIDLSDLVTALQNKTIAGAALDVFETEPLPADHPLWTTPNAILTPHIAAASTLVPRRHLETLLENVRRFANDEPLLNVVDKHRWF</sequence>
<feature type="domain" description="D-isomer specific 2-hydroxyacid dehydrogenase NAD-binding" evidence="3">
    <location>
        <begin position="101"/>
        <end position="296"/>
    </location>
</feature>
<dbReference type="SUPFAM" id="SSF52283">
    <property type="entry name" value="Formate/glycerate dehydrogenase catalytic domain-like"/>
    <property type="match status" value="1"/>
</dbReference>
<dbReference type="SUPFAM" id="SSF51735">
    <property type="entry name" value="NAD(P)-binding Rossmann-fold domains"/>
    <property type="match status" value="1"/>
</dbReference>
<evidence type="ECO:0000259" key="3">
    <source>
        <dbReference type="Pfam" id="PF02826"/>
    </source>
</evidence>
<dbReference type="EMBL" id="FOQD01000015">
    <property type="protein sequence ID" value="SFJ09231.1"/>
    <property type="molecule type" value="Genomic_DNA"/>
</dbReference>
<dbReference type="GO" id="GO:0051287">
    <property type="term" value="F:NAD binding"/>
    <property type="evidence" value="ECO:0007669"/>
    <property type="project" value="InterPro"/>
</dbReference>
<dbReference type="InterPro" id="IPR006140">
    <property type="entry name" value="D-isomer_DH_NAD-bd"/>
</dbReference>
<dbReference type="AlphaFoldDB" id="A0A1I3NIY0"/>
<dbReference type="OrthoDB" id="277029at2"/>
<dbReference type="GO" id="GO:0016616">
    <property type="term" value="F:oxidoreductase activity, acting on the CH-OH group of donors, NAD or NADP as acceptor"/>
    <property type="evidence" value="ECO:0007669"/>
    <property type="project" value="UniProtKB-ARBA"/>
</dbReference>
<keyword evidence="5" id="KW-1185">Reference proteome</keyword>
<dbReference type="InterPro" id="IPR029753">
    <property type="entry name" value="D-isomer_DH_CS"/>
</dbReference>
<dbReference type="Gene3D" id="3.40.50.720">
    <property type="entry name" value="NAD(P)-binding Rossmann-like Domain"/>
    <property type="match status" value="2"/>
</dbReference>
<protein>
    <submittedName>
        <fullName evidence="4">Phosphoglycerate dehydrogenase</fullName>
    </submittedName>
</protein>
<evidence type="ECO:0000256" key="2">
    <source>
        <dbReference type="ARBA" id="ARBA00023027"/>
    </source>
</evidence>
<keyword evidence="2" id="KW-0520">NAD</keyword>
<dbReference type="PROSITE" id="PS00671">
    <property type="entry name" value="D_2_HYDROXYACID_DH_3"/>
    <property type="match status" value="1"/>
</dbReference>
<dbReference type="STRING" id="1576369.SAMN05421753_115114"/>
<evidence type="ECO:0000313" key="5">
    <source>
        <dbReference type="Proteomes" id="UP000199518"/>
    </source>
</evidence>
<proteinExistence type="predicted"/>
<dbReference type="Pfam" id="PF02826">
    <property type="entry name" value="2-Hacid_dh_C"/>
    <property type="match status" value="1"/>
</dbReference>